<protein>
    <submittedName>
        <fullName evidence="1">Uncharacterized protein</fullName>
    </submittedName>
</protein>
<proteinExistence type="predicted"/>
<dbReference type="EMBL" id="JARKHS020035924">
    <property type="protein sequence ID" value="KAK8756743.1"/>
    <property type="molecule type" value="Genomic_DNA"/>
</dbReference>
<organism evidence="1 2">
    <name type="scientific">Amblyomma americanum</name>
    <name type="common">Lone star tick</name>
    <dbReference type="NCBI Taxonomy" id="6943"/>
    <lineage>
        <taxon>Eukaryota</taxon>
        <taxon>Metazoa</taxon>
        <taxon>Ecdysozoa</taxon>
        <taxon>Arthropoda</taxon>
        <taxon>Chelicerata</taxon>
        <taxon>Arachnida</taxon>
        <taxon>Acari</taxon>
        <taxon>Parasitiformes</taxon>
        <taxon>Ixodida</taxon>
        <taxon>Ixodoidea</taxon>
        <taxon>Ixodidae</taxon>
        <taxon>Amblyomminae</taxon>
        <taxon>Amblyomma</taxon>
    </lineage>
</organism>
<feature type="non-terminal residue" evidence="1">
    <location>
        <position position="50"/>
    </location>
</feature>
<name>A0AAQ4D2Q3_AMBAM</name>
<keyword evidence="2" id="KW-1185">Reference proteome</keyword>
<accession>A0AAQ4D2Q3</accession>
<sequence length="50" mass="5506">MFCLLNLHDFVSTEILPQKSCVVLCCEGKPFRLGNSCQVVKAASLYNLAT</sequence>
<evidence type="ECO:0000313" key="2">
    <source>
        <dbReference type="Proteomes" id="UP001321473"/>
    </source>
</evidence>
<evidence type="ECO:0000313" key="1">
    <source>
        <dbReference type="EMBL" id="KAK8756743.1"/>
    </source>
</evidence>
<dbReference type="Proteomes" id="UP001321473">
    <property type="component" value="Unassembled WGS sequence"/>
</dbReference>
<dbReference type="AlphaFoldDB" id="A0AAQ4D2Q3"/>
<comment type="caution">
    <text evidence="1">The sequence shown here is derived from an EMBL/GenBank/DDBJ whole genome shotgun (WGS) entry which is preliminary data.</text>
</comment>
<reference evidence="1 2" key="1">
    <citation type="journal article" date="2023" name="Arcadia Sci">
        <title>De novo assembly of a long-read Amblyomma americanum tick genome.</title>
        <authorList>
            <person name="Chou S."/>
            <person name="Poskanzer K.E."/>
            <person name="Rollins M."/>
            <person name="Thuy-Boun P.S."/>
        </authorList>
    </citation>
    <scope>NUCLEOTIDE SEQUENCE [LARGE SCALE GENOMIC DNA]</scope>
    <source>
        <strain evidence="1">F_SG_1</strain>
        <tissue evidence="1">Salivary glands</tissue>
    </source>
</reference>
<gene>
    <name evidence="1" type="ORF">V5799_000553</name>
</gene>